<dbReference type="InterPro" id="IPR001930">
    <property type="entry name" value="Peptidase_M1"/>
</dbReference>
<protein>
    <submittedName>
        <fullName evidence="15">Thyrotropin-releasing hormone-degrading ectoenzyme</fullName>
    </submittedName>
</protein>
<dbReference type="PRINTS" id="PR00756">
    <property type="entry name" value="ALADIPTASE"/>
</dbReference>
<feature type="domain" description="ERAP1-like C-terminal" evidence="13">
    <location>
        <begin position="662"/>
        <end position="960"/>
    </location>
</feature>
<dbReference type="GO" id="GO:0005737">
    <property type="term" value="C:cytoplasm"/>
    <property type="evidence" value="ECO:0007669"/>
    <property type="project" value="TreeGrafter"/>
</dbReference>
<dbReference type="InterPro" id="IPR034016">
    <property type="entry name" value="M1_APN-typ"/>
</dbReference>
<keyword evidence="3" id="KW-0336">GPI-anchor</keyword>
<dbReference type="Gene3D" id="1.25.50.20">
    <property type="match status" value="1"/>
</dbReference>
<evidence type="ECO:0000256" key="10">
    <source>
        <dbReference type="PIRSR" id="PIRSR634016-3"/>
    </source>
</evidence>
<keyword evidence="3" id="KW-0472">Membrane</keyword>
<comment type="subcellular location">
    <subcellularLocation>
        <location evidence="1">Cell membrane</location>
        <topology evidence="1">Lipid-anchor</topology>
        <topology evidence="1">GPI-anchor</topology>
    </subcellularLocation>
</comment>
<dbReference type="PANTHER" id="PTHR11533:SF21">
    <property type="entry name" value="AMINOPEPTIDASE"/>
    <property type="match status" value="1"/>
</dbReference>
<dbReference type="GO" id="GO:0008270">
    <property type="term" value="F:zinc ion binding"/>
    <property type="evidence" value="ECO:0007669"/>
    <property type="project" value="InterPro"/>
</dbReference>
<evidence type="ECO:0000256" key="2">
    <source>
        <dbReference type="ARBA" id="ARBA00010136"/>
    </source>
</evidence>
<dbReference type="GO" id="GO:0070006">
    <property type="term" value="F:metalloaminopeptidase activity"/>
    <property type="evidence" value="ECO:0007669"/>
    <property type="project" value="TreeGrafter"/>
</dbReference>
<feature type="domain" description="Aminopeptidase N-like N-terminal" evidence="14">
    <location>
        <begin position="112"/>
        <end position="304"/>
    </location>
</feature>
<dbReference type="GO" id="GO:0042277">
    <property type="term" value="F:peptide binding"/>
    <property type="evidence" value="ECO:0007669"/>
    <property type="project" value="TreeGrafter"/>
</dbReference>
<dbReference type="GO" id="GO:0005886">
    <property type="term" value="C:plasma membrane"/>
    <property type="evidence" value="ECO:0007669"/>
    <property type="project" value="UniProtKB-SubCell"/>
</dbReference>
<organism evidence="15">
    <name type="scientific">Cacopsylla melanoneura</name>
    <dbReference type="NCBI Taxonomy" id="428564"/>
    <lineage>
        <taxon>Eukaryota</taxon>
        <taxon>Metazoa</taxon>
        <taxon>Ecdysozoa</taxon>
        <taxon>Arthropoda</taxon>
        <taxon>Hexapoda</taxon>
        <taxon>Insecta</taxon>
        <taxon>Pterygota</taxon>
        <taxon>Neoptera</taxon>
        <taxon>Paraneoptera</taxon>
        <taxon>Hemiptera</taxon>
        <taxon>Sternorrhyncha</taxon>
        <taxon>Psylloidea</taxon>
        <taxon>Psyllidae</taxon>
        <taxon>Psyllinae</taxon>
        <taxon>Cacopsylla</taxon>
    </lineage>
</organism>
<keyword evidence="7 10" id="KW-0862">Zinc</keyword>
<keyword evidence="9" id="KW-0449">Lipoprotein</keyword>
<evidence type="ECO:0000259" key="12">
    <source>
        <dbReference type="Pfam" id="PF01433"/>
    </source>
</evidence>
<comment type="cofactor">
    <cofactor evidence="10">
        <name>Zn(2+)</name>
        <dbReference type="ChEBI" id="CHEBI:29105"/>
    </cofactor>
    <text evidence="10">Binds 1 zinc ion per subunit.</text>
</comment>
<dbReference type="GO" id="GO:0006508">
    <property type="term" value="P:proteolysis"/>
    <property type="evidence" value="ECO:0007669"/>
    <property type="project" value="UniProtKB-KW"/>
</dbReference>
<dbReference type="InterPro" id="IPR027268">
    <property type="entry name" value="Peptidase_M4/M1_CTD_sf"/>
</dbReference>
<feature type="binding site" evidence="10">
    <location>
        <position position="419"/>
    </location>
    <ligand>
        <name>Zn(2+)</name>
        <dbReference type="ChEBI" id="CHEBI:29105"/>
        <note>catalytic</note>
    </ligand>
</feature>
<dbReference type="Gene3D" id="2.60.40.1730">
    <property type="entry name" value="tricorn interacting facor f3 domain"/>
    <property type="match status" value="1"/>
</dbReference>
<dbReference type="Pfam" id="PF01433">
    <property type="entry name" value="Peptidase_M1"/>
    <property type="match status" value="1"/>
</dbReference>
<dbReference type="InterPro" id="IPR050344">
    <property type="entry name" value="Peptidase_M1_aminopeptidases"/>
</dbReference>
<dbReference type="GO" id="GO:0005615">
    <property type="term" value="C:extracellular space"/>
    <property type="evidence" value="ECO:0007669"/>
    <property type="project" value="TreeGrafter"/>
</dbReference>
<evidence type="ECO:0000256" key="3">
    <source>
        <dbReference type="ARBA" id="ARBA00022622"/>
    </source>
</evidence>
<dbReference type="Gene3D" id="1.10.390.10">
    <property type="entry name" value="Neutral Protease Domain 2"/>
    <property type="match status" value="1"/>
</dbReference>
<evidence type="ECO:0000256" key="11">
    <source>
        <dbReference type="PIRSR" id="PIRSR634016-4"/>
    </source>
</evidence>
<dbReference type="GO" id="GO:0098552">
    <property type="term" value="C:side of membrane"/>
    <property type="evidence" value="ECO:0007669"/>
    <property type="project" value="UniProtKB-KW"/>
</dbReference>
<evidence type="ECO:0000256" key="8">
    <source>
        <dbReference type="ARBA" id="ARBA00023049"/>
    </source>
</evidence>
<accession>A0A8D8QMI0</accession>
<dbReference type="InterPro" id="IPR024571">
    <property type="entry name" value="ERAP1-like_C_dom"/>
</dbReference>
<evidence type="ECO:0000256" key="6">
    <source>
        <dbReference type="ARBA" id="ARBA00022801"/>
    </source>
</evidence>
<evidence type="ECO:0000256" key="5">
    <source>
        <dbReference type="ARBA" id="ARBA00022723"/>
    </source>
</evidence>
<name>A0A8D8QMI0_9HEMI</name>
<evidence type="ECO:0000256" key="9">
    <source>
        <dbReference type="ARBA" id="ARBA00023288"/>
    </source>
</evidence>
<dbReference type="AlphaFoldDB" id="A0A8D8QMI0"/>
<keyword evidence="8" id="KW-0482">Metalloprotease</keyword>
<dbReference type="Gene3D" id="2.60.40.1910">
    <property type="match status" value="1"/>
</dbReference>
<feature type="binding site" evidence="10">
    <location>
        <position position="438"/>
    </location>
    <ligand>
        <name>Zn(2+)</name>
        <dbReference type="ChEBI" id="CHEBI:29105"/>
        <note>catalytic</note>
    </ligand>
</feature>
<keyword evidence="4" id="KW-0645">Protease</keyword>
<keyword evidence="3" id="KW-0325">Glycoprotein</keyword>
<evidence type="ECO:0000259" key="13">
    <source>
        <dbReference type="Pfam" id="PF11838"/>
    </source>
</evidence>
<evidence type="ECO:0000256" key="4">
    <source>
        <dbReference type="ARBA" id="ARBA00022670"/>
    </source>
</evidence>
<feature type="site" description="Transition state stabilizer" evidence="11">
    <location>
        <position position="506"/>
    </location>
</feature>
<evidence type="ECO:0000256" key="7">
    <source>
        <dbReference type="ARBA" id="ARBA00022833"/>
    </source>
</evidence>
<feature type="domain" description="Peptidase M1 membrane alanine aminopeptidase" evidence="12">
    <location>
        <begin position="347"/>
        <end position="573"/>
    </location>
</feature>
<dbReference type="EMBL" id="HBUF01087438">
    <property type="protein sequence ID" value="CAG6634731.1"/>
    <property type="molecule type" value="Transcribed_RNA"/>
</dbReference>
<dbReference type="PANTHER" id="PTHR11533">
    <property type="entry name" value="PROTEASE M1 ZINC METALLOPROTEASE"/>
    <property type="match status" value="1"/>
</dbReference>
<dbReference type="InterPro" id="IPR042097">
    <property type="entry name" value="Aminopeptidase_N-like_N_sf"/>
</dbReference>
<dbReference type="SUPFAM" id="SSF55486">
    <property type="entry name" value="Metalloproteases ('zincins'), catalytic domain"/>
    <property type="match status" value="1"/>
</dbReference>
<dbReference type="GO" id="GO:0043171">
    <property type="term" value="P:peptide catabolic process"/>
    <property type="evidence" value="ECO:0007669"/>
    <property type="project" value="TreeGrafter"/>
</dbReference>
<dbReference type="Pfam" id="PF17900">
    <property type="entry name" value="Peptidase_M1_N"/>
    <property type="match status" value="1"/>
</dbReference>
<keyword evidence="5 10" id="KW-0479">Metal-binding</keyword>
<dbReference type="CDD" id="cd09601">
    <property type="entry name" value="M1_APN-Q_like"/>
    <property type="match status" value="1"/>
</dbReference>
<sequence>MPSFVNGVRSEFTVSDIEYSRDGGWFLTYRKAALLTIFVMGLCLFSAYMGRAASDQIVYVQHQNPSETPSPDEDEVINEIIFVAEDGVKHEIKTVEDSHLSKFTKLHQEVSPLHYDLHFVFNENPKHHTFKVMANVTLQPLVDHLDEIVMHAKSLEFDEVKMIEDHQENKSIKVTLEEFDPHAETIKLKLDQTISRNEKYKLMFHITGNIGDSTGAGGVFRSMFTEDKNTRHVLMTKFDPTGARQAFPCFDEPFHKTTFNVSVTHSKSYSCLSNTARSRNVTDSKHSSMTVTTFEPTPRMSTHLLSFFIGNVTSKSVNITVPHHKHPVSLHILGRAAMTEHFVFMTEFVPEIVQHFYALFDTPLPLTKIDLVVLPNLNVSVLENWGLIFLGESDCQVDELSTFEQKLALYILVGHNLAHHWLGDLVTLKNWTSIWFYEALAISSVDDSLNKTDLSKMWPNGDIKFVRRKSFALHADSVYDTRSIQNVSEESIASTDLYGSLDSLIYSKGVFVLDMLKSTLSEQSYKKGVQSFLKSWDLSNADEFDFAETLNGVLEKPLVWASNNTRRNITHVLRNWMDNVGFPVVHVTRDERKRDMMKFRQERFHYELPKDTSFDEDTEDQLWYIPITLTTRTNTNFSDLPRFWLDMSEHRYRVPGLDEGDWIVVNLNLAGLYRVNYDLNIWSLLTREIQRGLSSSLPSLTQAQLMDDAFALARSGMLSYEIPLNMSKALKDNATYVTWMTMLNNVRFFKNVLIHEKHSVIEDFLIKIMSGVYEFLSYEMALSYREELLLAEVAEWSCRLSMPACVTNAKKTYQENGYELIKVMNTDQTISTTLCTVVRESVDEWSVLWRALNQTDDKYPELLQALTCSKNLTKIHEIFDRLLTECSNPKLTKLWIQLSSDPDTSIQLFNWFRSNWERIKDETKDAGQDVLGKIVTGCIQGLTTSTHLAQLKKFLQTHEDDHMLTLLEPVITSCIKTIELKISWRTKNSYLVNKWLRAYVESH</sequence>
<dbReference type="FunFam" id="2.60.40.1910:FF:000006">
    <property type="entry name" value="Aminopeptidase"/>
    <property type="match status" value="1"/>
</dbReference>
<dbReference type="InterPro" id="IPR045357">
    <property type="entry name" value="Aminopeptidase_N-like_N"/>
</dbReference>
<comment type="similarity">
    <text evidence="2">Belongs to the peptidase M1 family.</text>
</comment>
<feature type="binding site" evidence="10">
    <location>
        <position position="415"/>
    </location>
    <ligand>
        <name>Zn(2+)</name>
        <dbReference type="ChEBI" id="CHEBI:29105"/>
        <note>catalytic</note>
    </ligand>
</feature>
<dbReference type="Pfam" id="PF11838">
    <property type="entry name" value="ERAP1_C"/>
    <property type="match status" value="1"/>
</dbReference>
<evidence type="ECO:0000259" key="14">
    <source>
        <dbReference type="Pfam" id="PF17900"/>
    </source>
</evidence>
<dbReference type="SUPFAM" id="SSF63737">
    <property type="entry name" value="Leukotriene A4 hydrolase N-terminal domain"/>
    <property type="match status" value="1"/>
</dbReference>
<proteinExistence type="inferred from homology"/>
<evidence type="ECO:0000256" key="1">
    <source>
        <dbReference type="ARBA" id="ARBA00004609"/>
    </source>
</evidence>
<evidence type="ECO:0000313" key="15">
    <source>
        <dbReference type="EMBL" id="CAG6634731.1"/>
    </source>
</evidence>
<reference evidence="15" key="1">
    <citation type="submission" date="2021-05" db="EMBL/GenBank/DDBJ databases">
        <authorList>
            <person name="Alioto T."/>
            <person name="Alioto T."/>
            <person name="Gomez Garrido J."/>
        </authorList>
    </citation>
    <scope>NUCLEOTIDE SEQUENCE</scope>
</reference>
<keyword evidence="6" id="KW-0378">Hydrolase</keyword>
<dbReference type="InterPro" id="IPR014782">
    <property type="entry name" value="Peptidase_M1_dom"/>
</dbReference>